<evidence type="ECO:0000313" key="2">
    <source>
        <dbReference type="Proteomes" id="UP001285855"/>
    </source>
</evidence>
<reference evidence="1 2" key="1">
    <citation type="submission" date="2023-11" db="EMBL/GenBank/DDBJ databases">
        <title>Winogradskyella pelagius sp. nov., isolated from coastal sediment.</title>
        <authorList>
            <person name="Li F."/>
        </authorList>
    </citation>
    <scope>NUCLEOTIDE SEQUENCE [LARGE SCALE GENOMIC DNA]</scope>
    <source>
        <strain evidence="1 2">KCTC 23502</strain>
    </source>
</reference>
<protein>
    <submittedName>
        <fullName evidence="1">Thioredoxin family protein</fullName>
    </submittedName>
</protein>
<sequence>MEILENKMITDIIKDSLSKSMSYDEYRNLVTALVEQQSTTGNDKSETFINYTVLNDRRMKRWDKTVKLSDSAIESIKSFSENVTWLVLTESWCGDAAHILPVINKVAEQNANIDFRVVLRDDNEHLMNAFLTNGGRAIPKLIMIDNETLEVINTFGPRPTIATEMVDIYKTLHGQLTPEFKEDLQRWYNKDKGQSTIADLLSILA</sequence>
<dbReference type="EMBL" id="JAXDAE010000001">
    <property type="protein sequence ID" value="MDY2585880.1"/>
    <property type="molecule type" value="Genomic_DNA"/>
</dbReference>
<evidence type="ECO:0000313" key="1">
    <source>
        <dbReference type="EMBL" id="MDY2585880.1"/>
    </source>
</evidence>
<comment type="caution">
    <text evidence="1">The sequence shown here is derived from an EMBL/GenBank/DDBJ whole genome shotgun (WGS) entry which is preliminary data.</text>
</comment>
<proteinExistence type="predicted"/>
<name>A0ABU5EI01_9FLAO</name>
<keyword evidence="2" id="KW-1185">Reference proteome</keyword>
<dbReference type="InterPro" id="IPR036249">
    <property type="entry name" value="Thioredoxin-like_sf"/>
</dbReference>
<gene>
    <name evidence="1" type="ORF">SNF14_00900</name>
</gene>
<dbReference type="RefSeq" id="WP_320554266.1">
    <property type="nucleotide sequence ID" value="NZ_JAXDAE010000001.1"/>
</dbReference>
<dbReference type="Proteomes" id="UP001285855">
    <property type="component" value="Unassembled WGS sequence"/>
</dbReference>
<dbReference type="Pfam" id="PF14595">
    <property type="entry name" value="Thioredoxin_9"/>
    <property type="match status" value="1"/>
</dbReference>
<accession>A0ABU5EI01</accession>
<dbReference type="SUPFAM" id="SSF52833">
    <property type="entry name" value="Thioredoxin-like"/>
    <property type="match status" value="1"/>
</dbReference>
<dbReference type="Gene3D" id="3.40.30.10">
    <property type="entry name" value="Glutaredoxin"/>
    <property type="match status" value="1"/>
</dbReference>
<organism evidence="1 2">
    <name type="scientific">Winogradskyella aquimaris</name>
    <dbReference type="NCBI Taxonomy" id="864074"/>
    <lineage>
        <taxon>Bacteria</taxon>
        <taxon>Pseudomonadati</taxon>
        <taxon>Bacteroidota</taxon>
        <taxon>Flavobacteriia</taxon>
        <taxon>Flavobacteriales</taxon>
        <taxon>Flavobacteriaceae</taxon>
        <taxon>Winogradskyella</taxon>
    </lineage>
</organism>